<dbReference type="EMBL" id="JAAIJQ010000099">
    <property type="protein sequence ID" value="NEV64579.1"/>
    <property type="molecule type" value="Genomic_DNA"/>
</dbReference>
<evidence type="ECO:0000313" key="3">
    <source>
        <dbReference type="Proteomes" id="UP000483379"/>
    </source>
</evidence>
<name>A0A6M0K577_9GAMM</name>
<dbReference type="InterPro" id="IPR001633">
    <property type="entry name" value="EAL_dom"/>
</dbReference>
<dbReference type="InterPro" id="IPR050706">
    <property type="entry name" value="Cyclic-di-GMP_PDE-like"/>
</dbReference>
<dbReference type="GO" id="GO:0071111">
    <property type="term" value="F:cyclic-guanylate-specific phosphodiesterase activity"/>
    <property type="evidence" value="ECO:0007669"/>
    <property type="project" value="InterPro"/>
</dbReference>
<evidence type="ECO:0000259" key="1">
    <source>
        <dbReference type="PROSITE" id="PS50883"/>
    </source>
</evidence>
<dbReference type="Pfam" id="PF00563">
    <property type="entry name" value="EAL"/>
    <property type="match status" value="1"/>
</dbReference>
<dbReference type="SMART" id="SM00052">
    <property type="entry name" value="EAL"/>
    <property type="match status" value="1"/>
</dbReference>
<keyword evidence="3" id="KW-1185">Reference proteome</keyword>
<sequence length="144" mass="16335">MKESALPPDRLELEITENSLLEGTRDIIKTLERLKALGLRLAIDDFGTGYSSLRYLQSYPVDRLKTDQSFVRRVTDTQKEAAIVDTILTIARHLELEAIAEGVETEAQLAYLRGRRCPQAQGFYFSQPLPPDAATQWLRRARDA</sequence>
<gene>
    <name evidence="2" type="ORF">G3446_22375</name>
</gene>
<dbReference type="PANTHER" id="PTHR33121:SF70">
    <property type="entry name" value="SIGNALING PROTEIN YKOW"/>
    <property type="match status" value="1"/>
</dbReference>
<organism evidence="2 3">
    <name type="scientific">Thiorhodococcus minor</name>
    <dbReference type="NCBI Taxonomy" id="57489"/>
    <lineage>
        <taxon>Bacteria</taxon>
        <taxon>Pseudomonadati</taxon>
        <taxon>Pseudomonadota</taxon>
        <taxon>Gammaproteobacteria</taxon>
        <taxon>Chromatiales</taxon>
        <taxon>Chromatiaceae</taxon>
        <taxon>Thiorhodococcus</taxon>
    </lineage>
</organism>
<dbReference type="InterPro" id="IPR035919">
    <property type="entry name" value="EAL_sf"/>
</dbReference>
<dbReference type="SUPFAM" id="SSF141868">
    <property type="entry name" value="EAL domain-like"/>
    <property type="match status" value="1"/>
</dbReference>
<accession>A0A6M0K577</accession>
<dbReference type="CDD" id="cd01948">
    <property type="entry name" value="EAL"/>
    <property type="match status" value="1"/>
</dbReference>
<proteinExistence type="predicted"/>
<dbReference type="AlphaFoldDB" id="A0A6M0K577"/>
<dbReference type="Gene3D" id="3.20.20.450">
    <property type="entry name" value="EAL domain"/>
    <property type="match status" value="1"/>
</dbReference>
<dbReference type="PANTHER" id="PTHR33121">
    <property type="entry name" value="CYCLIC DI-GMP PHOSPHODIESTERASE PDEF"/>
    <property type="match status" value="1"/>
</dbReference>
<evidence type="ECO:0000313" key="2">
    <source>
        <dbReference type="EMBL" id="NEV64579.1"/>
    </source>
</evidence>
<feature type="domain" description="EAL" evidence="1">
    <location>
        <begin position="1"/>
        <end position="142"/>
    </location>
</feature>
<dbReference type="PROSITE" id="PS50883">
    <property type="entry name" value="EAL"/>
    <property type="match status" value="1"/>
</dbReference>
<protein>
    <submittedName>
        <fullName evidence="2">EAL domain-containing protein</fullName>
    </submittedName>
</protein>
<reference evidence="2 3" key="1">
    <citation type="submission" date="2020-02" db="EMBL/GenBank/DDBJ databases">
        <title>Genome sequences of Thiorhodococcus mannitoliphagus and Thiorhodococcus minor, purple sulfur photosynthetic bacteria in the gammaproteobacterial family, Chromatiaceae.</title>
        <authorList>
            <person name="Aviles F.A."/>
            <person name="Meyer T.E."/>
            <person name="Kyndt J.A."/>
        </authorList>
    </citation>
    <scope>NUCLEOTIDE SEQUENCE [LARGE SCALE GENOMIC DNA]</scope>
    <source>
        <strain evidence="2 3">DSM 11518</strain>
    </source>
</reference>
<comment type="caution">
    <text evidence="2">The sequence shown here is derived from an EMBL/GenBank/DDBJ whole genome shotgun (WGS) entry which is preliminary data.</text>
</comment>
<dbReference type="Proteomes" id="UP000483379">
    <property type="component" value="Unassembled WGS sequence"/>
</dbReference>